<organism evidence="2">
    <name type="scientific">Rhizophora mucronata</name>
    <name type="common">Asiatic mangrove</name>
    <dbReference type="NCBI Taxonomy" id="61149"/>
    <lineage>
        <taxon>Eukaryota</taxon>
        <taxon>Viridiplantae</taxon>
        <taxon>Streptophyta</taxon>
        <taxon>Embryophyta</taxon>
        <taxon>Tracheophyta</taxon>
        <taxon>Spermatophyta</taxon>
        <taxon>Magnoliopsida</taxon>
        <taxon>eudicotyledons</taxon>
        <taxon>Gunneridae</taxon>
        <taxon>Pentapetalae</taxon>
        <taxon>rosids</taxon>
        <taxon>fabids</taxon>
        <taxon>Malpighiales</taxon>
        <taxon>Rhizophoraceae</taxon>
        <taxon>Rhizophora</taxon>
    </lineage>
</organism>
<keyword evidence="1" id="KW-0472">Membrane</keyword>
<reference evidence="2" key="1">
    <citation type="submission" date="2018-02" db="EMBL/GenBank/DDBJ databases">
        <title>Rhizophora mucronata_Transcriptome.</title>
        <authorList>
            <person name="Meera S.P."/>
            <person name="Sreeshan A."/>
            <person name="Augustine A."/>
        </authorList>
    </citation>
    <scope>NUCLEOTIDE SEQUENCE</scope>
    <source>
        <tissue evidence="2">Leaf</tissue>
    </source>
</reference>
<feature type="transmembrane region" description="Helical" evidence="1">
    <location>
        <begin position="20"/>
        <end position="38"/>
    </location>
</feature>
<sequence>MPKGRVSVYNKKWQMNISQLVPNGLLCTCFLFYSHNYFASAEQAIYFN</sequence>
<dbReference type="AlphaFoldDB" id="A0A2P2KAP7"/>
<keyword evidence="2" id="KW-0830">Ubiquinone</keyword>
<proteinExistence type="predicted"/>
<keyword evidence="1" id="KW-1133">Transmembrane helix</keyword>
<keyword evidence="1" id="KW-0812">Transmembrane</keyword>
<evidence type="ECO:0000256" key="1">
    <source>
        <dbReference type="SAM" id="Phobius"/>
    </source>
</evidence>
<dbReference type="EMBL" id="GGEC01022288">
    <property type="protein sequence ID" value="MBX02772.1"/>
    <property type="molecule type" value="Transcribed_RNA"/>
</dbReference>
<accession>A0A2P2KAP7</accession>
<evidence type="ECO:0000313" key="2">
    <source>
        <dbReference type="EMBL" id="MBX02772.1"/>
    </source>
</evidence>
<protein>
    <submittedName>
        <fullName evidence="2">NADH dehydrogenase ubiquinone iron-sulfur protein 6</fullName>
    </submittedName>
</protein>
<name>A0A2P2KAP7_RHIMU</name>